<feature type="domain" description="N-acetyltransferase" evidence="1">
    <location>
        <begin position="7"/>
        <end position="81"/>
    </location>
</feature>
<gene>
    <name evidence="2" type="ORF">ICC18_17510</name>
</gene>
<dbReference type="AlphaFoldDB" id="A0A926KR15"/>
<dbReference type="Gene3D" id="3.40.630.30">
    <property type="match status" value="1"/>
</dbReference>
<evidence type="ECO:0000313" key="3">
    <source>
        <dbReference type="Proteomes" id="UP000650466"/>
    </source>
</evidence>
<evidence type="ECO:0000313" key="2">
    <source>
        <dbReference type="EMBL" id="MBD0381922.1"/>
    </source>
</evidence>
<protein>
    <submittedName>
        <fullName evidence="2">GNAT family N-acetyltransferase</fullName>
    </submittedName>
</protein>
<dbReference type="Proteomes" id="UP000650466">
    <property type="component" value="Unassembled WGS sequence"/>
</dbReference>
<organism evidence="2 3">
    <name type="scientific">Paenibacillus sedimenti</name>
    <dbReference type="NCBI Taxonomy" id="2770274"/>
    <lineage>
        <taxon>Bacteria</taxon>
        <taxon>Bacillati</taxon>
        <taxon>Bacillota</taxon>
        <taxon>Bacilli</taxon>
        <taxon>Bacillales</taxon>
        <taxon>Paenibacillaceae</taxon>
        <taxon>Paenibacillus</taxon>
    </lineage>
</organism>
<dbReference type="Pfam" id="PF13302">
    <property type="entry name" value="Acetyltransf_3"/>
    <property type="match status" value="1"/>
</dbReference>
<dbReference type="InterPro" id="IPR051531">
    <property type="entry name" value="N-acetyltransferase"/>
</dbReference>
<dbReference type="PANTHER" id="PTHR43792">
    <property type="entry name" value="GNAT FAMILY, PUTATIVE (AFU_ORTHOLOGUE AFUA_3G00765)-RELATED-RELATED"/>
    <property type="match status" value="1"/>
</dbReference>
<dbReference type="GO" id="GO:0016747">
    <property type="term" value="F:acyltransferase activity, transferring groups other than amino-acyl groups"/>
    <property type="evidence" value="ECO:0007669"/>
    <property type="project" value="InterPro"/>
</dbReference>
<evidence type="ECO:0000259" key="1">
    <source>
        <dbReference type="Pfam" id="PF13302"/>
    </source>
</evidence>
<dbReference type="PANTHER" id="PTHR43792:SF1">
    <property type="entry name" value="N-ACETYLTRANSFERASE DOMAIN-CONTAINING PROTEIN"/>
    <property type="match status" value="1"/>
</dbReference>
<reference evidence="2" key="1">
    <citation type="submission" date="2020-09" db="EMBL/GenBank/DDBJ databases">
        <title>Draft Genome Sequence of Paenibacillus sp. WST5.</title>
        <authorList>
            <person name="Bao Z."/>
        </authorList>
    </citation>
    <scope>NUCLEOTIDE SEQUENCE</scope>
    <source>
        <strain evidence="2">WST5</strain>
    </source>
</reference>
<proteinExistence type="predicted"/>
<dbReference type="InterPro" id="IPR000182">
    <property type="entry name" value="GNAT_dom"/>
</dbReference>
<dbReference type="EMBL" id="JACVVD010000005">
    <property type="protein sequence ID" value="MBD0381922.1"/>
    <property type="molecule type" value="Genomic_DNA"/>
</dbReference>
<comment type="caution">
    <text evidence="2">The sequence shown here is derived from an EMBL/GenBank/DDBJ whole genome shotgun (WGS) entry which is preliminary data.</text>
</comment>
<dbReference type="InterPro" id="IPR016181">
    <property type="entry name" value="Acyl_CoA_acyltransferase"/>
</dbReference>
<dbReference type="SUPFAM" id="SSF55729">
    <property type="entry name" value="Acyl-CoA N-acyltransferases (Nat)"/>
    <property type="match status" value="1"/>
</dbReference>
<accession>A0A926KR15</accession>
<keyword evidence="3" id="KW-1185">Reference proteome</keyword>
<sequence length="96" mass="10889">MRRSLSIPRPYPDGAAEAWIERTRLSAEKGDIYALAIVKKDVEILIGCVSLRISKNHNHAELAYWVGQPFWGQGFATEAAQSDCNDEKPKFLYSYE</sequence>
<dbReference type="RefSeq" id="WP_188175699.1">
    <property type="nucleotide sequence ID" value="NZ_JACVVD010000005.1"/>
</dbReference>
<name>A0A926KR15_9BACL</name>